<gene>
    <name evidence="2" type="primary">stp</name>
    <name evidence="2" type="ORF">CLTEP_03060</name>
</gene>
<dbReference type="RefSeq" id="WP_066821449.1">
    <property type="nucleotide sequence ID" value="NZ_LTBA01000001.1"/>
</dbReference>
<dbReference type="EC" id="3.1.3.16" evidence="2"/>
<dbReference type="InterPro" id="IPR001932">
    <property type="entry name" value="PPM-type_phosphatase-like_dom"/>
</dbReference>
<dbReference type="Pfam" id="PF13672">
    <property type="entry name" value="PP2C_2"/>
    <property type="match status" value="1"/>
</dbReference>
<dbReference type="GO" id="GO:0004722">
    <property type="term" value="F:protein serine/threonine phosphatase activity"/>
    <property type="evidence" value="ECO:0007669"/>
    <property type="project" value="UniProtKB-EC"/>
</dbReference>
<accession>A0A151B7X3</accession>
<evidence type="ECO:0000259" key="1">
    <source>
        <dbReference type="PROSITE" id="PS51746"/>
    </source>
</evidence>
<dbReference type="CDD" id="cd00143">
    <property type="entry name" value="PP2Cc"/>
    <property type="match status" value="1"/>
</dbReference>
<protein>
    <submittedName>
        <fullName evidence="2">Serine/threonine phosphatase stp</fullName>
        <ecNumber evidence="2">3.1.3.16</ecNumber>
    </submittedName>
</protein>
<dbReference type="STRING" id="1121338.CLTEP_03060"/>
<dbReference type="InterPro" id="IPR015655">
    <property type="entry name" value="PP2C"/>
</dbReference>
<keyword evidence="3" id="KW-1185">Reference proteome</keyword>
<dbReference type="Proteomes" id="UP000075531">
    <property type="component" value="Unassembled WGS sequence"/>
</dbReference>
<feature type="domain" description="PPM-type phosphatase" evidence="1">
    <location>
        <begin position="1"/>
        <end position="236"/>
    </location>
</feature>
<organism evidence="2 3">
    <name type="scientific">Clostridium tepidiprofundi DSM 19306</name>
    <dbReference type="NCBI Taxonomy" id="1121338"/>
    <lineage>
        <taxon>Bacteria</taxon>
        <taxon>Bacillati</taxon>
        <taxon>Bacillota</taxon>
        <taxon>Clostridia</taxon>
        <taxon>Eubacteriales</taxon>
        <taxon>Clostridiaceae</taxon>
        <taxon>Clostridium</taxon>
    </lineage>
</organism>
<dbReference type="PROSITE" id="PS51746">
    <property type="entry name" value="PPM_2"/>
    <property type="match status" value="1"/>
</dbReference>
<dbReference type="NCBIfam" id="NF033484">
    <property type="entry name" value="Stp1_PP2C_phos"/>
    <property type="match status" value="1"/>
</dbReference>
<dbReference type="SMART" id="SM00331">
    <property type="entry name" value="PP2C_SIG"/>
    <property type="match status" value="1"/>
</dbReference>
<reference evidence="2 3" key="1">
    <citation type="submission" date="2016-02" db="EMBL/GenBank/DDBJ databases">
        <title>Genome sequence of Clostridium tepidiprofundi DSM 19306.</title>
        <authorList>
            <person name="Poehlein A."/>
            <person name="Daniel R."/>
        </authorList>
    </citation>
    <scope>NUCLEOTIDE SEQUENCE [LARGE SCALE GENOMIC DNA]</scope>
    <source>
        <strain evidence="2 3">DSM 19306</strain>
    </source>
</reference>
<dbReference type="SMART" id="SM00332">
    <property type="entry name" value="PP2Cc"/>
    <property type="match status" value="1"/>
</dbReference>
<name>A0A151B7X3_9CLOT</name>
<dbReference type="AlphaFoldDB" id="A0A151B7X3"/>
<dbReference type="EMBL" id="LTBA01000001">
    <property type="protein sequence ID" value="KYH35913.1"/>
    <property type="molecule type" value="Genomic_DNA"/>
</dbReference>
<proteinExistence type="predicted"/>
<dbReference type="SUPFAM" id="SSF81606">
    <property type="entry name" value="PP2C-like"/>
    <property type="match status" value="1"/>
</dbReference>
<evidence type="ECO:0000313" key="3">
    <source>
        <dbReference type="Proteomes" id="UP000075531"/>
    </source>
</evidence>
<evidence type="ECO:0000313" key="2">
    <source>
        <dbReference type="EMBL" id="KYH35913.1"/>
    </source>
</evidence>
<dbReference type="Gene3D" id="3.60.40.10">
    <property type="entry name" value="PPM-type phosphatase domain"/>
    <property type="match status" value="1"/>
</dbReference>
<dbReference type="InterPro" id="IPR036457">
    <property type="entry name" value="PPM-type-like_dom_sf"/>
</dbReference>
<sequence>MVSVISDIGNGRSINQDFTGYFEENEIRFYAIADGMGGHNAGEIASEIAIKTTIEVIRSNLNTEDLEELMRNAISEANKKIYNLSNKDKALKGMGTTITTCLIKDNKAVIANVGDSSCIAIEGYNIFKITRDHSLVQELIDSGDITEEEAQNHPNKNIITRALGTNASVEVDIFILNPCEVERFILCTDGLTNKVKLSEILEIVYNNDEEESCKKLVELSKYKGSSDNISVIVFEGVRKYDRNYTRE</sequence>
<keyword evidence="2" id="KW-0378">Hydrolase</keyword>
<dbReference type="OrthoDB" id="9801841at2"/>
<dbReference type="PATRIC" id="fig|1121338.3.peg.310"/>
<comment type="caution">
    <text evidence="2">The sequence shown here is derived from an EMBL/GenBank/DDBJ whole genome shotgun (WGS) entry which is preliminary data.</text>
</comment>
<dbReference type="PANTHER" id="PTHR47992">
    <property type="entry name" value="PROTEIN PHOSPHATASE"/>
    <property type="match status" value="1"/>
</dbReference>